<accession>A0A8T0JDB4</accession>
<evidence type="ECO:0000313" key="3">
    <source>
        <dbReference type="Proteomes" id="UP000822688"/>
    </source>
</evidence>
<feature type="signal peptide" evidence="1">
    <location>
        <begin position="1"/>
        <end position="21"/>
    </location>
</feature>
<dbReference type="AlphaFoldDB" id="A0A8T0JDB4"/>
<protein>
    <submittedName>
        <fullName evidence="2">Uncharacterized protein</fullName>
    </submittedName>
</protein>
<organism evidence="2 3">
    <name type="scientific">Ceratodon purpureus</name>
    <name type="common">Fire moss</name>
    <name type="synonym">Dicranum purpureum</name>
    <dbReference type="NCBI Taxonomy" id="3225"/>
    <lineage>
        <taxon>Eukaryota</taxon>
        <taxon>Viridiplantae</taxon>
        <taxon>Streptophyta</taxon>
        <taxon>Embryophyta</taxon>
        <taxon>Bryophyta</taxon>
        <taxon>Bryophytina</taxon>
        <taxon>Bryopsida</taxon>
        <taxon>Dicranidae</taxon>
        <taxon>Pseudoditrichales</taxon>
        <taxon>Ditrichaceae</taxon>
        <taxon>Ceratodon</taxon>
    </lineage>
</organism>
<evidence type="ECO:0000313" key="2">
    <source>
        <dbReference type="EMBL" id="KAG0593052.1"/>
    </source>
</evidence>
<keyword evidence="1" id="KW-0732">Signal</keyword>
<name>A0A8T0JDB4_CERPU</name>
<comment type="caution">
    <text evidence="2">The sequence shown here is derived from an EMBL/GenBank/DDBJ whole genome shotgun (WGS) entry which is preliminary data.</text>
</comment>
<sequence length="62" mass="6983">MRKRSLGVALLFIPLLQLSTRIGVRVSLQKLSFVEYRAKPSDVPICEAELKSLRTCFSNSCL</sequence>
<feature type="chain" id="PRO_5035894081" evidence="1">
    <location>
        <begin position="22"/>
        <end position="62"/>
    </location>
</feature>
<proteinExistence type="predicted"/>
<gene>
    <name evidence="2" type="ORF">KC19_1G301700</name>
</gene>
<dbReference type="Proteomes" id="UP000822688">
    <property type="component" value="Chromosome 1"/>
</dbReference>
<keyword evidence="3" id="KW-1185">Reference proteome</keyword>
<reference evidence="2" key="1">
    <citation type="submission" date="2020-06" db="EMBL/GenBank/DDBJ databases">
        <title>WGS assembly of Ceratodon purpureus strain R40.</title>
        <authorList>
            <person name="Carey S.B."/>
            <person name="Jenkins J."/>
            <person name="Shu S."/>
            <person name="Lovell J.T."/>
            <person name="Sreedasyam A."/>
            <person name="Maumus F."/>
            <person name="Tiley G.P."/>
            <person name="Fernandez-Pozo N."/>
            <person name="Barry K."/>
            <person name="Chen C."/>
            <person name="Wang M."/>
            <person name="Lipzen A."/>
            <person name="Daum C."/>
            <person name="Saski C.A."/>
            <person name="Payton A.C."/>
            <person name="Mcbreen J.C."/>
            <person name="Conrad R.E."/>
            <person name="Kollar L.M."/>
            <person name="Olsson S."/>
            <person name="Huttunen S."/>
            <person name="Landis J.B."/>
            <person name="Wickett N.J."/>
            <person name="Johnson M.G."/>
            <person name="Rensing S.A."/>
            <person name="Grimwood J."/>
            <person name="Schmutz J."/>
            <person name="Mcdaniel S.F."/>
        </authorList>
    </citation>
    <scope>NUCLEOTIDE SEQUENCE</scope>
    <source>
        <strain evidence="2">R40</strain>
    </source>
</reference>
<evidence type="ECO:0000256" key="1">
    <source>
        <dbReference type="SAM" id="SignalP"/>
    </source>
</evidence>
<dbReference type="EMBL" id="CM026421">
    <property type="protein sequence ID" value="KAG0593052.1"/>
    <property type="molecule type" value="Genomic_DNA"/>
</dbReference>